<evidence type="ECO:0000313" key="2">
    <source>
        <dbReference type="EMBL" id="VEB42930.1"/>
    </source>
</evidence>
<evidence type="ECO:0000313" key="3">
    <source>
        <dbReference type="Proteomes" id="UP000275777"/>
    </source>
</evidence>
<evidence type="ECO:0000256" key="1">
    <source>
        <dbReference type="SAM" id="Coils"/>
    </source>
</evidence>
<reference evidence="2 3" key="1">
    <citation type="submission" date="2018-12" db="EMBL/GenBank/DDBJ databases">
        <authorList>
            <consortium name="Pathogen Informatics"/>
        </authorList>
    </citation>
    <scope>NUCLEOTIDE SEQUENCE [LARGE SCALE GENOMIC DNA]</scope>
    <source>
        <strain evidence="2 3">NCTC9695</strain>
    </source>
</reference>
<sequence length="74" mass="8326">MTESIITQQASAEDSLYEQLSADNHLLRQQVEQLQSQLHASDLERKELRNALSVALLPPESRNNVIQLVRESAA</sequence>
<accession>A0A3S4HMM8</accession>
<dbReference type="Proteomes" id="UP000275777">
    <property type="component" value="Chromosome"/>
</dbReference>
<dbReference type="EMBL" id="LR134182">
    <property type="protein sequence ID" value="VEB42930.1"/>
    <property type="molecule type" value="Genomic_DNA"/>
</dbReference>
<name>A0A3S4HMM8_CHRVL</name>
<keyword evidence="1" id="KW-0175">Coiled coil</keyword>
<protein>
    <submittedName>
        <fullName evidence="2">Uncharacterized protein</fullName>
    </submittedName>
</protein>
<organism evidence="2 3">
    <name type="scientific">Chromobacterium violaceum</name>
    <dbReference type="NCBI Taxonomy" id="536"/>
    <lineage>
        <taxon>Bacteria</taxon>
        <taxon>Pseudomonadati</taxon>
        <taxon>Pseudomonadota</taxon>
        <taxon>Betaproteobacteria</taxon>
        <taxon>Neisseriales</taxon>
        <taxon>Chromobacteriaceae</taxon>
        <taxon>Chromobacterium</taxon>
    </lineage>
</organism>
<gene>
    <name evidence="2" type="ORF">NCTC9695_03384</name>
</gene>
<feature type="coiled-coil region" evidence="1">
    <location>
        <begin position="17"/>
        <end position="51"/>
    </location>
</feature>
<dbReference type="AlphaFoldDB" id="A0A3S4HMM8"/>
<proteinExistence type="predicted"/>